<protein>
    <recommendedName>
        <fullName evidence="2">histidine kinase</fullName>
        <ecNumber evidence="2">2.7.13.3</ecNumber>
    </recommendedName>
</protein>
<evidence type="ECO:0000313" key="12">
    <source>
        <dbReference type="EMBL" id="WQB70219.1"/>
    </source>
</evidence>
<dbReference type="Gene3D" id="3.30.565.10">
    <property type="entry name" value="Histidine kinase-like ATPase, C-terminal domain"/>
    <property type="match status" value="1"/>
</dbReference>
<dbReference type="Pfam" id="PF23539">
    <property type="entry name" value="DUF7134"/>
    <property type="match status" value="1"/>
</dbReference>
<feature type="transmembrane region" description="Helical" evidence="10">
    <location>
        <begin position="21"/>
        <end position="46"/>
    </location>
</feature>
<keyword evidence="13" id="KW-1185">Reference proteome</keyword>
<keyword evidence="10" id="KW-1133">Transmembrane helix</keyword>
<keyword evidence="7" id="KW-0067">ATP-binding</keyword>
<evidence type="ECO:0000256" key="5">
    <source>
        <dbReference type="ARBA" id="ARBA00022741"/>
    </source>
</evidence>
<dbReference type="SUPFAM" id="SSF55874">
    <property type="entry name" value="ATPase domain of HSP90 chaperone/DNA topoisomerase II/histidine kinase"/>
    <property type="match status" value="1"/>
</dbReference>
<dbReference type="InterPro" id="IPR003594">
    <property type="entry name" value="HATPase_dom"/>
</dbReference>
<evidence type="ECO:0000256" key="3">
    <source>
        <dbReference type="ARBA" id="ARBA00022553"/>
    </source>
</evidence>
<proteinExistence type="predicted"/>
<comment type="catalytic activity">
    <reaction evidence="1">
        <text>ATP + protein L-histidine = ADP + protein N-phospho-L-histidine.</text>
        <dbReference type="EC" id="2.7.13.3"/>
    </reaction>
</comment>
<dbReference type="Proteomes" id="UP001324533">
    <property type="component" value="Chromosome"/>
</dbReference>
<dbReference type="Gene3D" id="1.20.5.1930">
    <property type="match status" value="1"/>
</dbReference>
<evidence type="ECO:0000256" key="8">
    <source>
        <dbReference type="ARBA" id="ARBA00023012"/>
    </source>
</evidence>
<keyword evidence="10" id="KW-0812">Transmembrane</keyword>
<feature type="transmembrane region" description="Helical" evidence="10">
    <location>
        <begin position="75"/>
        <end position="90"/>
    </location>
</feature>
<dbReference type="EC" id="2.7.13.3" evidence="2"/>
<evidence type="ECO:0000256" key="7">
    <source>
        <dbReference type="ARBA" id="ARBA00022840"/>
    </source>
</evidence>
<reference evidence="12 13" key="1">
    <citation type="submission" date="2023-06" db="EMBL/GenBank/DDBJ databases">
        <title>Rock-solubilizing bacteria, Microbacterium invictum, promotes re-establishment of vegetation in rocky wasteland by accelerating rock bio-weathering and reshaping soil bacterial community.</title>
        <authorList>
            <person name="Liu C."/>
        </authorList>
    </citation>
    <scope>NUCLEOTIDE SEQUENCE [LARGE SCALE GENOMIC DNA]</scope>
    <source>
        <strain evidence="12 13">X-18</strain>
    </source>
</reference>
<feature type="transmembrane region" description="Helical" evidence="10">
    <location>
        <begin position="96"/>
        <end position="113"/>
    </location>
</feature>
<evidence type="ECO:0000256" key="9">
    <source>
        <dbReference type="SAM" id="MobiDB-lite"/>
    </source>
</evidence>
<keyword evidence="5" id="KW-0547">Nucleotide-binding</keyword>
<keyword evidence="4" id="KW-0808">Transferase</keyword>
<dbReference type="GO" id="GO:0016301">
    <property type="term" value="F:kinase activity"/>
    <property type="evidence" value="ECO:0007669"/>
    <property type="project" value="UniProtKB-KW"/>
</dbReference>
<dbReference type="EMBL" id="CP139779">
    <property type="protein sequence ID" value="WQB70219.1"/>
    <property type="molecule type" value="Genomic_DNA"/>
</dbReference>
<dbReference type="Pfam" id="PF02518">
    <property type="entry name" value="HATPase_c"/>
    <property type="match status" value="1"/>
</dbReference>
<sequence length="440" mass="46834">MSAATAALRRTPPTPNDLRADLGLALGLFVGAVLSAALGSVAGVYGTGTAEIQWSLLYSAALTLPLALRRRYPEIVAVTASLAYFIGVSVRIPEIYVGNIAVFIAFYTVGAWVDDRRRASIVRVLIIIGMFLWLLVTTFQSATAPTDDGFSREGVFSPFVAFMLIQFLVNAAFFGGAYYMGDRAYASALQRRALELRTEELERERELTAAQAVALDRVKIARELHDVVAHHVSAMGVQAGAARAVIEKDPDAARAALSGVEASARSALAELRHLLETLRTPDAGATEGSTLSLDDLTSLVRHAEENGLPTTFTVVGDRTPVPYVVQVNLYRIAQEALTNARRHAGPDARADVRLRYSSDSVELEVTNTGRVAASPRPGLGLVGMRERAAASGGSLEAGPRPRGGFRVRAHVPLSTPTSPAPRPPATPRDGEIAVAGGTAR</sequence>
<feature type="transmembrane region" description="Helical" evidence="10">
    <location>
        <begin position="159"/>
        <end position="181"/>
    </location>
</feature>
<keyword evidence="3" id="KW-0597">Phosphoprotein</keyword>
<dbReference type="PANTHER" id="PTHR24421:SF10">
    <property type="entry name" value="NITRATE_NITRITE SENSOR PROTEIN NARQ"/>
    <property type="match status" value="1"/>
</dbReference>
<name>A0ABZ0VAQ1_9MICO</name>
<dbReference type="PANTHER" id="PTHR24421">
    <property type="entry name" value="NITRATE/NITRITE SENSOR PROTEIN NARX-RELATED"/>
    <property type="match status" value="1"/>
</dbReference>
<evidence type="ECO:0000256" key="1">
    <source>
        <dbReference type="ARBA" id="ARBA00000085"/>
    </source>
</evidence>
<dbReference type="SMART" id="SM00387">
    <property type="entry name" value="HATPase_c"/>
    <property type="match status" value="1"/>
</dbReference>
<dbReference type="InterPro" id="IPR011712">
    <property type="entry name" value="Sig_transdc_His_kin_sub3_dim/P"/>
</dbReference>
<keyword evidence="6 12" id="KW-0418">Kinase</keyword>
<evidence type="ECO:0000256" key="2">
    <source>
        <dbReference type="ARBA" id="ARBA00012438"/>
    </source>
</evidence>
<feature type="transmembrane region" description="Helical" evidence="10">
    <location>
        <begin position="52"/>
        <end position="68"/>
    </location>
</feature>
<feature type="transmembrane region" description="Helical" evidence="10">
    <location>
        <begin position="120"/>
        <end position="139"/>
    </location>
</feature>
<gene>
    <name evidence="12" type="ORF">T9R20_16200</name>
</gene>
<feature type="domain" description="Histidine kinase/HSP90-like ATPase" evidence="11">
    <location>
        <begin position="324"/>
        <end position="415"/>
    </location>
</feature>
<evidence type="ECO:0000256" key="6">
    <source>
        <dbReference type="ARBA" id="ARBA00022777"/>
    </source>
</evidence>
<dbReference type="InterPro" id="IPR050482">
    <property type="entry name" value="Sensor_HK_TwoCompSys"/>
</dbReference>
<dbReference type="RefSeq" id="WP_322410369.1">
    <property type="nucleotide sequence ID" value="NZ_CP139779.1"/>
</dbReference>
<dbReference type="InterPro" id="IPR055558">
    <property type="entry name" value="DUF7134"/>
</dbReference>
<feature type="region of interest" description="Disordered" evidence="9">
    <location>
        <begin position="411"/>
        <end position="440"/>
    </location>
</feature>
<dbReference type="Pfam" id="PF07730">
    <property type="entry name" value="HisKA_3"/>
    <property type="match status" value="1"/>
</dbReference>
<accession>A0ABZ0VAQ1</accession>
<dbReference type="CDD" id="cd16917">
    <property type="entry name" value="HATPase_UhpB-NarQ-NarX-like"/>
    <property type="match status" value="1"/>
</dbReference>
<evidence type="ECO:0000259" key="11">
    <source>
        <dbReference type="SMART" id="SM00387"/>
    </source>
</evidence>
<dbReference type="InterPro" id="IPR036890">
    <property type="entry name" value="HATPase_C_sf"/>
</dbReference>
<evidence type="ECO:0000256" key="10">
    <source>
        <dbReference type="SAM" id="Phobius"/>
    </source>
</evidence>
<keyword evidence="10" id="KW-0472">Membrane</keyword>
<keyword evidence="8" id="KW-0902">Two-component regulatory system</keyword>
<evidence type="ECO:0000313" key="13">
    <source>
        <dbReference type="Proteomes" id="UP001324533"/>
    </source>
</evidence>
<evidence type="ECO:0000256" key="4">
    <source>
        <dbReference type="ARBA" id="ARBA00022679"/>
    </source>
</evidence>
<organism evidence="12 13">
    <name type="scientific">Microbacterium invictum</name>
    <dbReference type="NCBI Taxonomy" id="515415"/>
    <lineage>
        <taxon>Bacteria</taxon>
        <taxon>Bacillati</taxon>
        <taxon>Actinomycetota</taxon>
        <taxon>Actinomycetes</taxon>
        <taxon>Micrococcales</taxon>
        <taxon>Microbacteriaceae</taxon>
        <taxon>Microbacterium</taxon>
    </lineage>
</organism>